<keyword evidence="2" id="KW-0378">Hydrolase</keyword>
<dbReference type="Gene3D" id="2.60.40.10">
    <property type="entry name" value="Immunoglobulins"/>
    <property type="match status" value="1"/>
</dbReference>
<evidence type="ECO:0000313" key="7">
    <source>
        <dbReference type="Proteomes" id="UP000182584"/>
    </source>
</evidence>
<dbReference type="GO" id="GO:0004553">
    <property type="term" value="F:hydrolase activity, hydrolyzing O-glycosyl compounds"/>
    <property type="evidence" value="ECO:0007669"/>
    <property type="project" value="InterPro"/>
</dbReference>
<dbReference type="PANTHER" id="PTHR42715:SF10">
    <property type="entry name" value="BETA-GLUCOSIDASE"/>
    <property type="match status" value="1"/>
</dbReference>
<comment type="similarity">
    <text evidence="1">Belongs to the glycosyl hydrolase 3 family.</text>
</comment>
<dbReference type="EMBL" id="FOGJ01000010">
    <property type="protein sequence ID" value="SER76029.1"/>
    <property type="molecule type" value="Genomic_DNA"/>
</dbReference>
<dbReference type="PANTHER" id="PTHR42715">
    <property type="entry name" value="BETA-GLUCOSIDASE"/>
    <property type="match status" value="1"/>
</dbReference>
<evidence type="ECO:0000256" key="2">
    <source>
        <dbReference type="ARBA" id="ARBA00022801"/>
    </source>
</evidence>
<dbReference type="InterPro" id="IPR050288">
    <property type="entry name" value="Cellulose_deg_GH3"/>
</dbReference>
<organism evidence="6 7">
    <name type="scientific">Butyrivibrio fibrisolvens</name>
    <dbReference type="NCBI Taxonomy" id="831"/>
    <lineage>
        <taxon>Bacteria</taxon>
        <taxon>Bacillati</taxon>
        <taxon>Bacillota</taxon>
        <taxon>Clostridia</taxon>
        <taxon>Lachnospirales</taxon>
        <taxon>Lachnospiraceae</taxon>
        <taxon>Butyrivibrio</taxon>
    </lineage>
</organism>
<dbReference type="InterPro" id="IPR036962">
    <property type="entry name" value="Glyco_hydro_3_N_sf"/>
</dbReference>
<dbReference type="GO" id="GO:0005975">
    <property type="term" value="P:carbohydrate metabolic process"/>
    <property type="evidence" value="ECO:0007669"/>
    <property type="project" value="InterPro"/>
</dbReference>
<dbReference type="InterPro" id="IPR001764">
    <property type="entry name" value="Glyco_hydro_3_N"/>
</dbReference>
<dbReference type="eggNOG" id="COG1472">
    <property type="taxonomic scope" value="Bacteria"/>
</dbReference>
<dbReference type="PRINTS" id="PR00133">
    <property type="entry name" value="GLHYDRLASE3"/>
</dbReference>
<gene>
    <name evidence="6" type="ORF">SAMN04487884_110106</name>
</gene>
<evidence type="ECO:0000313" key="6">
    <source>
        <dbReference type="EMBL" id="SER76029.1"/>
    </source>
</evidence>
<dbReference type="SUPFAM" id="SSF52279">
    <property type="entry name" value="Beta-D-glucan exohydrolase, C-terminal domain"/>
    <property type="match status" value="1"/>
</dbReference>
<dbReference type="InterPro" id="IPR036881">
    <property type="entry name" value="Glyco_hydro_3_C_sf"/>
</dbReference>
<feature type="domain" description="Glycoside hydrolase family 3 N-terminal" evidence="3">
    <location>
        <begin position="70"/>
        <end position="292"/>
    </location>
</feature>
<protein>
    <submittedName>
        <fullName evidence="6">Beta-glucosidase</fullName>
    </submittedName>
</protein>
<dbReference type="Gene3D" id="3.20.20.300">
    <property type="entry name" value="Glycoside hydrolase, family 3, N-terminal domain"/>
    <property type="match status" value="1"/>
</dbReference>
<reference evidence="6 7" key="1">
    <citation type="submission" date="2016-10" db="EMBL/GenBank/DDBJ databases">
        <authorList>
            <person name="de Groot N.N."/>
        </authorList>
    </citation>
    <scope>NUCLEOTIDE SEQUENCE [LARGE SCALE GENOMIC DNA]</scope>
    <source>
        <strain evidence="6 7">AR40</strain>
    </source>
</reference>
<dbReference type="InterPro" id="IPR026891">
    <property type="entry name" value="Fn3-like"/>
</dbReference>
<name>A0A1H9RVT8_BUTFI</name>
<dbReference type="Pfam" id="PF00933">
    <property type="entry name" value="Glyco_hydro_3"/>
    <property type="match status" value="1"/>
</dbReference>
<evidence type="ECO:0000259" key="4">
    <source>
        <dbReference type="Pfam" id="PF01915"/>
    </source>
</evidence>
<evidence type="ECO:0000256" key="1">
    <source>
        <dbReference type="ARBA" id="ARBA00005336"/>
    </source>
</evidence>
<dbReference type="SUPFAM" id="SSF51445">
    <property type="entry name" value="(Trans)glycosidases"/>
    <property type="match status" value="1"/>
</dbReference>
<dbReference type="Pfam" id="PF01915">
    <property type="entry name" value="Glyco_hydro_3_C"/>
    <property type="match status" value="1"/>
</dbReference>
<dbReference type="RefSeq" id="WP_074755889.1">
    <property type="nucleotide sequence ID" value="NZ_FOGJ01000010.1"/>
</dbReference>
<dbReference type="OrthoDB" id="98455at2"/>
<dbReference type="InterPro" id="IPR013783">
    <property type="entry name" value="Ig-like_fold"/>
</dbReference>
<dbReference type="Proteomes" id="UP000182584">
    <property type="component" value="Unassembled WGS sequence"/>
</dbReference>
<dbReference type="Gene3D" id="3.40.50.1700">
    <property type="entry name" value="Glycoside hydrolase family 3 C-terminal domain"/>
    <property type="match status" value="1"/>
</dbReference>
<sequence length="721" mass="80979">MKEDFKEEIEKVISKMTLDDKIAMIHGAHLFQNGKVDHLNIPPLTMSDGPMGVRADFEPDKWIPAQHASDEVTYLPCNSALASTWNRSLARDMGSVLGEENRGRGKDISLAPGINIKRTPLCGRNFEYFSEDPYITGELASEFVKGLQEWDVAACVKHFALNNQETQRLEVDADVDEEVLRRIYLRAFHKVLKDGGAYSVMGAYNKFRGDYCNENPFLLTKVLRDEWKWDGAVISDWGGVHNTDKAAVSDLDLEMSVRDNFDDYVMAKPLKKMVQKGKIDESYIDKKVYHLLLLMYRLNMMEGFVRKCGSYNTPMHRQIALDVAREGVILLKNDNKTLPLKRDKLRKILVIGENGDRIHSNAGGSAEIKALYEITPLMGLRSHIGGNCRIDYAEGYTSRFRADEPSAFEDGGTNWQRLDAIRKAAEANWQEASLENGGGKTQSVIKVDKKLSKLRAKLREEALSMAKDPSYEQVIFIGGINHDFDSEGIDRINMDIPYEQNELIEELVKIRPDLVVVMVAGSPLNMTPWADKVGTLIWTYYNGIEGGNALADVILGNVNPSGKLAETIGHDLSDYGSHVLARFPEPETAHYTEGFKVGYRFNDTDNVEPLFPFGYGLSYTSFEYSDPKLALDDKGNKVITVSIKNIGKVSGFETVQVYARRESAEVFQELAGFEKVYLRAGEERSVDIAVELDSETELSKSFNKSVKYAIGSSSRDIRLTI</sequence>
<dbReference type="AlphaFoldDB" id="A0A1H9RVT8"/>
<feature type="domain" description="Fibronectin type III-like" evidence="5">
    <location>
        <begin position="653"/>
        <end position="691"/>
    </location>
</feature>
<dbReference type="Pfam" id="PF14310">
    <property type="entry name" value="Fn3-like"/>
    <property type="match status" value="1"/>
</dbReference>
<proteinExistence type="inferred from homology"/>
<feature type="domain" description="Glycoside hydrolase family 3 C-terminal" evidence="4">
    <location>
        <begin position="328"/>
        <end position="619"/>
    </location>
</feature>
<dbReference type="InterPro" id="IPR002772">
    <property type="entry name" value="Glyco_hydro_3_C"/>
</dbReference>
<evidence type="ECO:0000259" key="3">
    <source>
        <dbReference type="Pfam" id="PF00933"/>
    </source>
</evidence>
<accession>A0A1H9RVT8</accession>
<dbReference type="InterPro" id="IPR017853">
    <property type="entry name" value="GH"/>
</dbReference>
<evidence type="ECO:0000259" key="5">
    <source>
        <dbReference type="Pfam" id="PF14310"/>
    </source>
</evidence>